<reference evidence="1 2" key="1">
    <citation type="submission" date="2020-02" db="EMBL/GenBank/DDBJ databases">
        <authorList>
            <person name="Ma Q."/>
            <person name="Huang Y."/>
            <person name="Song X."/>
            <person name="Pei D."/>
        </authorList>
    </citation>
    <scope>NUCLEOTIDE SEQUENCE [LARGE SCALE GENOMIC DNA]</scope>
    <source>
        <strain evidence="1">Sxm20200214</strain>
        <tissue evidence="1">Leaf</tissue>
    </source>
</reference>
<sequence length="159" mass="17512">MGFHSAFEAKDADFVSSVTVRSPETEPSCLAGQISSYSLKVVDQCLVESDSDKTTNMEVGLLDLNRTPDDELVSQPEPHFCFLQDLNCPYVEETETSCEKSGVEDDTTLLCSPKCQNLLKKPVLSLQLHILLVAPLNTTCQEEIPLLEQRILLAVPGLL</sequence>
<evidence type="ECO:0000313" key="1">
    <source>
        <dbReference type="EMBL" id="KAG2242917.1"/>
    </source>
</evidence>
<gene>
    <name evidence="1" type="ORF">Bca52824_095245</name>
</gene>
<evidence type="ECO:0000313" key="2">
    <source>
        <dbReference type="Proteomes" id="UP000886595"/>
    </source>
</evidence>
<name>A0A8X7P235_BRACI</name>
<protein>
    <submittedName>
        <fullName evidence="1">Uncharacterized protein</fullName>
    </submittedName>
</protein>
<dbReference type="Proteomes" id="UP000886595">
    <property type="component" value="Unassembled WGS sequence"/>
</dbReference>
<accession>A0A8X7P235</accession>
<dbReference type="EMBL" id="JAAMPC010000309">
    <property type="protein sequence ID" value="KAG2242917.1"/>
    <property type="molecule type" value="Genomic_DNA"/>
</dbReference>
<comment type="caution">
    <text evidence="1">The sequence shown here is derived from an EMBL/GenBank/DDBJ whole genome shotgun (WGS) entry which is preliminary data.</text>
</comment>
<proteinExistence type="predicted"/>
<dbReference type="AlphaFoldDB" id="A0A8X7P235"/>
<organism evidence="1 2">
    <name type="scientific">Brassica carinata</name>
    <name type="common">Ethiopian mustard</name>
    <name type="synonym">Abyssinian cabbage</name>
    <dbReference type="NCBI Taxonomy" id="52824"/>
    <lineage>
        <taxon>Eukaryota</taxon>
        <taxon>Viridiplantae</taxon>
        <taxon>Streptophyta</taxon>
        <taxon>Embryophyta</taxon>
        <taxon>Tracheophyta</taxon>
        <taxon>Spermatophyta</taxon>
        <taxon>Magnoliopsida</taxon>
        <taxon>eudicotyledons</taxon>
        <taxon>Gunneridae</taxon>
        <taxon>Pentapetalae</taxon>
        <taxon>rosids</taxon>
        <taxon>malvids</taxon>
        <taxon>Brassicales</taxon>
        <taxon>Brassicaceae</taxon>
        <taxon>Brassiceae</taxon>
        <taxon>Brassica</taxon>
    </lineage>
</organism>
<keyword evidence="2" id="KW-1185">Reference proteome</keyword>